<dbReference type="GO" id="GO:0005856">
    <property type="term" value="C:cytoskeleton"/>
    <property type="evidence" value="ECO:0007669"/>
    <property type="project" value="UniProtKB-ARBA"/>
</dbReference>
<dbReference type="AlphaFoldDB" id="A0A818F234"/>
<accession>A0A818F234</accession>
<name>A0A818F234_9BILA</name>
<evidence type="ECO:0000256" key="3">
    <source>
        <dbReference type="SAM" id="MobiDB-lite"/>
    </source>
</evidence>
<sequence>MSSTSLVDYYNSRVNFDKLNPLIRSAYNTTSDFEEYKQKLLAKVEYNKQDGNLSFLDSIEDVRREQHARLEQVEYDYYNESKKATSFDVPYYAEVTQNTQEIMVTSKPPIPTASRRSPSPVFVTEEQIQHHMYDRPVTANIVRRHNDDTTFCPHRTCTIDTNVLDDTTTSDVQNHIQSMWDEFEIDDYIEKRKTRRVPSAPATTSWAGRVTVPEPFSLTNSVTMDNVHRRKCKHEIEAAKIQKEVEDELMLNRSFKANPVPAHVRMPLYEQLQEEQRVRREQVHQMTKDYLNSISKPFGFNSRETAKTIVRRHSYSDVDTARHEPLFKAKPLPDFYYRTRKDIENMKEKSLYRSIKKEMRAKELLRQSRLPSNMQEREQQARRAQRSMSANDLARMGLEEYTFKPKTNGYYIPNYDKLHSQFLRQSEEAKRTRPTTKCKPFLLYTNLIQTRKDKVLDDIRSGEQMRHLQTFQIKGKQLPTKSASGMSLSASLQKPEAIPTKKTEVQREREAMGKKKRHEHEVKNKFEKNFQRSRSAKERRLRENIREQAKLQDKSTIYKAKKEENNRKVRQSMRQIEDEYARTLDVINGRVERRPLLLEQDQRDKAVRDLERNIQHAMSIAKISEKDLMRQKFNPPNVKVTATRTNYSS</sequence>
<dbReference type="PANTHER" id="PTHR21501">
    <property type="entry name" value="PROTEIN FAM-161"/>
    <property type="match status" value="1"/>
</dbReference>
<evidence type="ECO:0000256" key="1">
    <source>
        <dbReference type="ARBA" id="ARBA00006663"/>
    </source>
</evidence>
<evidence type="ECO:0000313" key="4">
    <source>
        <dbReference type="EMBL" id="CAF3468365.1"/>
    </source>
</evidence>
<dbReference type="InterPro" id="IPR051655">
    <property type="entry name" value="FAM161"/>
</dbReference>
<keyword evidence="2" id="KW-0175">Coiled coil</keyword>
<dbReference type="EMBL" id="CAJOBQ010000687">
    <property type="protein sequence ID" value="CAF4402595.1"/>
    <property type="molecule type" value="Genomic_DNA"/>
</dbReference>
<evidence type="ECO:0000256" key="2">
    <source>
        <dbReference type="ARBA" id="ARBA00023054"/>
    </source>
</evidence>
<dbReference type="Proteomes" id="UP000663869">
    <property type="component" value="Unassembled WGS sequence"/>
</dbReference>
<dbReference type="GO" id="GO:0044782">
    <property type="term" value="P:cilium organization"/>
    <property type="evidence" value="ECO:0007669"/>
    <property type="project" value="TreeGrafter"/>
</dbReference>
<comment type="similarity">
    <text evidence="1">Belongs to the FAM161 family.</text>
</comment>
<dbReference type="InterPro" id="IPR019579">
    <property type="entry name" value="FAM161A/B"/>
</dbReference>
<feature type="compositionally biased region" description="Polar residues" evidence="3">
    <location>
        <begin position="479"/>
        <end position="492"/>
    </location>
</feature>
<comment type="caution">
    <text evidence="4">The sequence shown here is derived from an EMBL/GenBank/DDBJ whole genome shotgun (WGS) entry which is preliminary data.</text>
</comment>
<organism evidence="4 6">
    <name type="scientific">Rotaria socialis</name>
    <dbReference type="NCBI Taxonomy" id="392032"/>
    <lineage>
        <taxon>Eukaryota</taxon>
        <taxon>Metazoa</taxon>
        <taxon>Spiralia</taxon>
        <taxon>Gnathifera</taxon>
        <taxon>Rotifera</taxon>
        <taxon>Eurotatoria</taxon>
        <taxon>Bdelloidea</taxon>
        <taxon>Philodinida</taxon>
        <taxon>Philodinidae</taxon>
        <taxon>Rotaria</taxon>
    </lineage>
</organism>
<proteinExistence type="inferred from homology"/>
<feature type="region of interest" description="Disordered" evidence="3">
    <location>
        <begin position="476"/>
        <end position="506"/>
    </location>
</feature>
<dbReference type="PANTHER" id="PTHR21501:SF1">
    <property type="entry name" value="PROTEIN FAM-161"/>
    <property type="match status" value="1"/>
</dbReference>
<evidence type="ECO:0000313" key="6">
    <source>
        <dbReference type="Proteomes" id="UP000663869"/>
    </source>
</evidence>
<dbReference type="EMBL" id="CAJNYU010001802">
    <property type="protein sequence ID" value="CAF3468365.1"/>
    <property type="molecule type" value="Genomic_DNA"/>
</dbReference>
<protein>
    <submittedName>
        <fullName evidence="4">Uncharacterized protein</fullName>
    </submittedName>
</protein>
<gene>
    <name evidence="4" type="ORF">FME351_LOCUS14637</name>
    <name evidence="5" type="ORF">TSG867_LOCUS13108</name>
</gene>
<reference evidence="4" key="1">
    <citation type="submission" date="2021-02" db="EMBL/GenBank/DDBJ databases">
        <authorList>
            <person name="Nowell W R."/>
        </authorList>
    </citation>
    <scope>NUCLEOTIDE SEQUENCE</scope>
</reference>
<dbReference type="Proteomes" id="UP000663862">
    <property type="component" value="Unassembled WGS sequence"/>
</dbReference>
<dbReference type="GO" id="GO:0005929">
    <property type="term" value="C:cilium"/>
    <property type="evidence" value="ECO:0007669"/>
    <property type="project" value="TreeGrafter"/>
</dbReference>
<evidence type="ECO:0000313" key="5">
    <source>
        <dbReference type="EMBL" id="CAF4402595.1"/>
    </source>
</evidence>
<dbReference type="Pfam" id="PF10595">
    <property type="entry name" value="FAM161A_B"/>
    <property type="match status" value="1"/>
</dbReference>